<evidence type="ECO:0000313" key="1">
    <source>
        <dbReference type="EMBL" id="MFD1148676.1"/>
    </source>
</evidence>
<comment type="caution">
    <text evidence="1">The sequence shown here is derived from an EMBL/GenBank/DDBJ whole genome shotgun (WGS) entry which is preliminary data.</text>
</comment>
<name>A0ABW3QV71_9PSEU</name>
<dbReference type="Gene3D" id="3.30.460.10">
    <property type="entry name" value="Beta Polymerase, domain 2"/>
    <property type="match status" value="1"/>
</dbReference>
<keyword evidence="2" id="KW-1185">Reference proteome</keyword>
<reference evidence="2" key="1">
    <citation type="journal article" date="2019" name="Int. J. Syst. Evol. Microbiol.">
        <title>The Global Catalogue of Microorganisms (GCM) 10K type strain sequencing project: providing services to taxonomists for standard genome sequencing and annotation.</title>
        <authorList>
            <consortium name="The Broad Institute Genomics Platform"/>
            <consortium name="The Broad Institute Genome Sequencing Center for Infectious Disease"/>
            <person name="Wu L."/>
            <person name="Ma J."/>
        </authorList>
    </citation>
    <scope>NUCLEOTIDE SEQUENCE [LARGE SCALE GENOMIC DNA]</scope>
    <source>
        <strain evidence="2">CCUG 60214</strain>
    </source>
</reference>
<protein>
    <submittedName>
        <fullName evidence="1">Uncharacterized protein</fullName>
    </submittedName>
</protein>
<dbReference type="RefSeq" id="WP_380724097.1">
    <property type="nucleotide sequence ID" value="NZ_JBHTLK010000073.1"/>
</dbReference>
<organism evidence="1 2">
    <name type="scientific">Saccharothrix hoggarensis</name>
    <dbReference type="NCBI Taxonomy" id="913853"/>
    <lineage>
        <taxon>Bacteria</taxon>
        <taxon>Bacillati</taxon>
        <taxon>Actinomycetota</taxon>
        <taxon>Actinomycetes</taxon>
        <taxon>Pseudonocardiales</taxon>
        <taxon>Pseudonocardiaceae</taxon>
        <taxon>Saccharothrix</taxon>
    </lineage>
</organism>
<gene>
    <name evidence="1" type="ORF">ACFQ3T_16215</name>
</gene>
<dbReference type="Proteomes" id="UP001597168">
    <property type="component" value="Unassembled WGS sequence"/>
</dbReference>
<sequence length="84" mass="9781">MYASFAADEADKHSDVEFWLFFTTRRRAEIHLRSWCADIAPVSYGLLNEFGTYVAFFPGLVRGEFHFATRTDAGRHRGGRRHRQ</sequence>
<dbReference type="EMBL" id="JBHTLK010000073">
    <property type="protein sequence ID" value="MFD1148676.1"/>
    <property type="molecule type" value="Genomic_DNA"/>
</dbReference>
<dbReference type="InterPro" id="IPR043519">
    <property type="entry name" value="NT_sf"/>
</dbReference>
<proteinExistence type="predicted"/>
<accession>A0ABW3QV71</accession>
<evidence type="ECO:0000313" key="2">
    <source>
        <dbReference type="Proteomes" id="UP001597168"/>
    </source>
</evidence>